<reference evidence="3" key="2">
    <citation type="submission" date="2015-01" db="EMBL/GenBank/DDBJ databases">
        <title>Evolutionary Origins and Diversification of the Mycorrhizal Mutualists.</title>
        <authorList>
            <consortium name="DOE Joint Genome Institute"/>
            <consortium name="Mycorrhizal Genomics Consortium"/>
            <person name="Kohler A."/>
            <person name="Kuo A."/>
            <person name="Nagy L.G."/>
            <person name="Floudas D."/>
            <person name="Copeland A."/>
            <person name="Barry K.W."/>
            <person name="Cichocki N."/>
            <person name="Veneault-Fourrey C."/>
            <person name="LaButti K."/>
            <person name="Lindquist E.A."/>
            <person name="Lipzen A."/>
            <person name="Lundell T."/>
            <person name="Morin E."/>
            <person name="Murat C."/>
            <person name="Riley R."/>
            <person name="Ohm R."/>
            <person name="Sun H."/>
            <person name="Tunlid A."/>
            <person name="Henrissat B."/>
            <person name="Grigoriev I.V."/>
            <person name="Hibbett D.S."/>
            <person name="Martin F."/>
        </authorList>
    </citation>
    <scope>NUCLEOTIDE SEQUENCE [LARGE SCALE GENOMIC DNA]</scope>
    <source>
        <strain evidence="3">MAFF 305830</strain>
    </source>
</reference>
<evidence type="ECO:0000313" key="2">
    <source>
        <dbReference type="EMBL" id="KIM20277.1"/>
    </source>
</evidence>
<dbReference type="Proteomes" id="UP000054097">
    <property type="component" value="Unassembled WGS sequence"/>
</dbReference>
<feature type="region of interest" description="Disordered" evidence="1">
    <location>
        <begin position="71"/>
        <end position="107"/>
    </location>
</feature>
<accession>A0A0C2WRS3</accession>
<proteinExistence type="predicted"/>
<evidence type="ECO:0000313" key="3">
    <source>
        <dbReference type="Proteomes" id="UP000054097"/>
    </source>
</evidence>
<protein>
    <submittedName>
        <fullName evidence="2">Uncharacterized protein</fullName>
    </submittedName>
</protein>
<organism evidence="2 3">
    <name type="scientific">Serendipita vermifera MAFF 305830</name>
    <dbReference type="NCBI Taxonomy" id="933852"/>
    <lineage>
        <taxon>Eukaryota</taxon>
        <taxon>Fungi</taxon>
        <taxon>Dikarya</taxon>
        <taxon>Basidiomycota</taxon>
        <taxon>Agaricomycotina</taxon>
        <taxon>Agaricomycetes</taxon>
        <taxon>Sebacinales</taxon>
        <taxon>Serendipitaceae</taxon>
        <taxon>Serendipita</taxon>
    </lineage>
</organism>
<evidence type="ECO:0000256" key="1">
    <source>
        <dbReference type="SAM" id="MobiDB-lite"/>
    </source>
</evidence>
<feature type="compositionally biased region" description="Basic and acidic residues" evidence="1">
    <location>
        <begin position="71"/>
        <end position="81"/>
    </location>
</feature>
<dbReference type="AlphaFoldDB" id="A0A0C2WRS3"/>
<name>A0A0C2WRS3_SERVB</name>
<reference evidence="2 3" key="1">
    <citation type="submission" date="2014-04" db="EMBL/GenBank/DDBJ databases">
        <authorList>
            <consortium name="DOE Joint Genome Institute"/>
            <person name="Kuo A."/>
            <person name="Zuccaro A."/>
            <person name="Kohler A."/>
            <person name="Nagy L.G."/>
            <person name="Floudas D."/>
            <person name="Copeland A."/>
            <person name="Barry K.W."/>
            <person name="Cichocki N."/>
            <person name="Veneault-Fourrey C."/>
            <person name="LaButti K."/>
            <person name="Lindquist E.A."/>
            <person name="Lipzen A."/>
            <person name="Lundell T."/>
            <person name="Morin E."/>
            <person name="Murat C."/>
            <person name="Sun H."/>
            <person name="Tunlid A."/>
            <person name="Henrissat B."/>
            <person name="Grigoriev I.V."/>
            <person name="Hibbett D.S."/>
            <person name="Martin F."/>
            <person name="Nordberg H.P."/>
            <person name="Cantor M.N."/>
            <person name="Hua S.X."/>
        </authorList>
    </citation>
    <scope>NUCLEOTIDE SEQUENCE [LARGE SCALE GENOMIC DNA]</scope>
    <source>
        <strain evidence="2 3">MAFF 305830</strain>
    </source>
</reference>
<feature type="compositionally biased region" description="Acidic residues" evidence="1">
    <location>
        <begin position="95"/>
        <end position="107"/>
    </location>
</feature>
<dbReference type="HOGENOM" id="CLU_2211588_0_0_1"/>
<dbReference type="EMBL" id="KN824451">
    <property type="protein sequence ID" value="KIM20277.1"/>
    <property type="molecule type" value="Genomic_DNA"/>
</dbReference>
<gene>
    <name evidence="2" type="ORF">M408DRAFT_334049</name>
</gene>
<sequence length="107" mass="12416">MVREIKILVSKGQWKKAMKLLPSEQVPPRNTGRMKSGRWRCRVKIWVDSAGDVSYGNCAREYRTRDNLARHVGEEHFGKERAKPKKKMGKGIKEEESDEADEEENND</sequence>
<keyword evidence="3" id="KW-1185">Reference proteome</keyword>